<feature type="transmembrane region" description="Helical" evidence="1">
    <location>
        <begin position="79"/>
        <end position="98"/>
    </location>
</feature>
<dbReference type="EMBL" id="BMFR01000005">
    <property type="protein sequence ID" value="GGG72458.1"/>
    <property type="molecule type" value="Genomic_DNA"/>
</dbReference>
<comment type="caution">
    <text evidence="2">The sequence shown here is derived from an EMBL/GenBank/DDBJ whole genome shotgun (WGS) entry which is preliminary data.</text>
</comment>
<evidence type="ECO:0000256" key="1">
    <source>
        <dbReference type="SAM" id="Phobius"/>
    </source>
</evidence>
<dbReference type="RefSeq" id="WP_188454870.1">
    <property type="nucleotide sequence ID" value="NZ_BMFR01000005.1"/>
</dbReference>
<dbReference type="AlphaFoldDB" id="A0A917M3C1"/>
<evidence type="ECO:0008006" key="4">
    <source>
        <dbReference type="Google" id="ProtNLM"/>
    </source>
</evidence>
<keyword evidence="3" id="KW-1185">Reference proteome</keyword>
<gene>
    <name evidence="2" type="primary">yesL</name>
    <name evidence="2" type="ORF">GCM10011398_16020</name>
</gene>
<sequence length="202" mass="23102">MNSTGGAIYSFLEWITRFAYVNLLWILFSLLGGIVLGFFPAAIAMFSIVRQWIKGNTDIPIMKSFWEFYKADFWKSNRLGLFYAAIVVIITIDIFYIQVNHVLDWRNIPLFAFMLLIALFTFYVFPAFVHYDLNVLSVMKNALLIMLISPVHSILMTISIVSIYLIIQVLPALAFIFGGSIYALITMGLGYHAFINVEKKQA</sequence>
<organism evidence="2 3">
    <name type="scientific">Virgibacillus oceani</name>
    <dbReference type="NCBI Taxonomy" id="1479511"/>
    <lineage>
        <taxon>Bacteria</taxon>
        <taxon>Bacillati</taxon>
        <taxon>Bacillota</taxon>
        <taxon>Bacilli</taxon>
        <taxon>Bacillales</taxon>
        <taxon>Bacillaceae</taxon>
        <taxon>Virgibacillus</taxon>
    </lineage>
</organism>
<keyword evidence="1" id="KW-1133">Transmembrane helix</keyword>
<reference evidence="2" key="2">
    <citation type="submission" date="2020-09" db="EMBL/GenBank/DDBJ databases">
        <authorList>
            <person name="Sun Q."/>
            <person name="Zhou Y."/>
        </authorList>
    </citation>
    <scope>NUCLEOTIDE SEQUENCE</scope>
    <source>
        <strain evidence="2">CGMCC 1.12754</strain>
    </source>
</reference>
<feature type="transmembrane region" description="Helical" evidence="1">
    <location>
        <begin position="173"/>
        <end position="194"/>
    </location>
</feature>
<evidence type="ECO:0000313" key="3">
    <source>
        <dbReference type="Proteomes" id="UP000622860"/>
    </source>
</evidence>
<dbReference type="InterPro" id="IPR006938">
    <property type="entry name" value="DUF624"/>
</dbReference>
<feature type="transmembrane region" description="Helical" evidence="1">
    <location>
        <begin position="110"/>
        <end position="131"/>
    </location>
</feature>
<accession>A0A917M3C1</accession>
<feature type="transmembrane region" description="Helical" evidence="1">
    <location>
        <begin position="20"/>
        <end position="46"/>
    </location>
</feature>
<reference evidence="2" key="1">
    <citation type="journal article" date="2014" name="Int. J. Syst. Evol. Microbiol.">
        <title>Complete genome sequence of Corynebacterium casei LMG S-19264T (=DSM 44701T), isolated from a smear-ripened cheese.</title>
        <authorList>
            <consortium name="US DOE Joint Genome Institute (JGI-PGF)"/>
            <person name="Walter F."/>
            <person name="Albersmeier A."/>
            <person name="Kalinowski J."/>
            <person name="Ruckert C."/>
        </authorList>
    </citation>
    <scope>NUCLEOTIDE SEQUENCE</scope>
    <source>
        <strain evidence="2">CGMCC 1.12754</strain>
    </source>
</reference>
<protein>
    <recommendedName>
        <fullName evidence="4">DUF624 domain-containing protein</fullName>
    </recommendedName>
</protein>
<name>A0A917M3C1_9BACI</name>
<proteinExistence type="predicted"/>
<evidence type="ECO:0000313" key="2">
    <source>
        <dbReference type="EMBL" id="GGG72458.1"/>
    </source>
</evidence>
<keyword evidence="1" id="KW-0812">Transmembrane</keyword>
<keyword evidence="1" id="KW-0472">Membrane</keyword>
<dbReference type="Proteomes" id="UP000622860">
    <property type="component" value="Unassembled WGS sequence"/>
</dbReference>
<dbReference type="Pfam" id="PF04854">
    <property type="entry name" value="DUF624"/>
    <property type="match status" value="1"/>
</dbReference>
<feature type="transmembrane region" description="Helical" evidence="1">
    <location>
        <begin position="143"/>
        <end position="167"/>
    </location>
</feature>